<evidence type="ECO:0000313" key="1">
    <source>
        <dbReference type="EMBL" id="MCI32718.1"/>
    </source>
</evidence>
<reference evidence="1 2" key="1">
    <citation type="journal article" date="2018" name="Front. Plant Sci.">
        <title>Red Clover (Trifolium pratense) and Zigzag Clover (T. medium) - A Picture of Genomic Similarities and Differences.</title>
        <authorList>
            <person name="Dluhosova J."/>
            <person name="Istvanek J."/>
            <person name="Nedelnik J."/>
            <person name="Repkova J."/>
        </authorList>
    </citation>
    <scope>NUCLEOTIDE SEQUENCE [LARGE SCALE GENOMIC DNA]</scope>
    <source>
        <strain evidence="2">cv. 10/8</strain>
        <tissue evidence="1">Leaf</tissue>
    </source>
</reference>
<sequence>MILVSISHVHTLRKELLGQSMLDIACIARQDTL</sequence>
<proteinExistence type="predicted"/>
<dbReference type="Proteomes" id="UP000265520">
    <property type="component" value="Unassembled WGS sequence"/>
</dbReference>
<dbReference type="AlphaFoldDB" id="A0A392R7X2"/>
<accession>A0A392R7X2</accession>
<keyword evidence="2" id="KW-1185">Reference proteome</keyword>
<evidence type="ECO:0000313" key="2">
    <source>
        <dbReference type="Proteomes" id="UP000265520"/>
    </source>
</evidence>
<dbReference type="EMBL" id="LXQA010198100">
    <property type="protein sequence ID" value="MCI32718.1"/>
    <property type="molecule type" value="Genomic_DNA"/>
</dbReference>
<protein>
    <submittedName>
        <fullName evidence="1">Uncharacterized protein</fullName>
    </submittedName>
</protein>
<organism evidence="1 2">
    <name type="scientific">Trifolium medium</name>
    <dbReference type="NCBI Taxonomy" id="97028"/>
    <lineage>
        <taxon>Eukaryota</taxon>
        <taxon>Viridiplantae</taxon>
        <taxon>Streptophyta</taxon>
        <taxon>Embryophyta</taxon>
        <taxon>Tracheophyta</taxon>
        <taxon>Spermatophyta</taxon>
        <taxon>Magnoliopsida</taxon>
        <taxon>eudicotyledons</taxon>
        <taxon>Gunneridae</taxon>
        <taxon>Pentapetalae</taxon>
        <taxon>rosids</taxon>
        <taxon>fabids</taxon>
        <taxon>Fabales</taxon>
        <taxon>Fabaceae</taxon>
        <taxon>Papilionoideae</taxon>
        <taxon>50 kb inversion clade</taxon>
        <taxon>NPAAA clade</taxon>
        <taxon>Hologalegina</taxon>
        <taxon>IRL clade</taxon>
        <taxon>Trifolieae</taxon>
        <taxon>Trifolium</taxon>
    </lineage>
</organism>
<feature type="non-terminal residue" evidence="1">
    <location>
        <position position="33"/>
    </location>
</feature>
<name>A0A392R7X2_9FABA</name>
<comment type="caution">
    <text evidence="1">The sequence shown here is derived from an EMBL/GenBank/DDBJ whole genome shotgun (WGS) entry which is preliminary data.</text>
</comment>